<organism evidence="2 3">
    <name type="scientific">Gottfriedia solisilvae</name>
    <dbReference type="NCBI Taxonomy" id="1516104"/>
    <lineage>
        <taxon>Bacteria</taxon>
        <taxon>Bacillati</taxon>
        <taxon>Bacillota</taxon>
        <taxon>Bacilli</taxon>
        <taxon>Bacillales</taxon>
        <taxon>Bacillaceae</taxon>
        <taxon>Gottfriedia</taxon>
    </lineage>
</organism>
<dbReference type="InterPro" id="IPR002826">
    <property type="entry name" value="MptE-like"/>
</dbReference>
<gene>
    <name evidence="2" type="ORF">GCM10007380_34000</name>
</gene>
<reference evidence="3" key="1">
    <citation type="journal article" date="2019" name="Int. J. Syst. Evol. Microbiol.">
        <title>The Global Catalogue of Microorganisms (GCM) 10K type strain sequencing project: providing services to taxonomists for standard genome sequencing and annotation.</title>
        <authorList>
            <consortium name="The Broad Institute Genomics Platform"/>
            <consortium name="The Broad Institute Genome Sequencing Center for Infectious Disease"/>
            <person name="Wu L."/>
            <person name="Ma J."/>
        </authorList>
    </citation>
    <scope>NUCLEOTIDE SEQUENCE [LARGE SCALE GENOMIC DNA]</scope>
    <source>
        <strain evidence="3">CGMCC 1.14993</strain>
    </source>
</reference>
<keyword evidence="3" id="KW-1185">Reference proteome</keyword>
<dbReference type="RefSeq" id="WP_088001250.1">
    <property type="nucleotide sequence ID" value="NZ_BMHB01000002.1"/>
</dbReference>
<dbReference type="AlphaFoldDB" id="A0A8J3AU82"/>
<protein>
    <recommendedName>
        <fullName evidence="1">6-hydroxymethylpterin diphosphokinase MptE-like domain-containing protein</fullName>
    </recommendedName>
</protein>
<accession>A0A8J3AU82</accession>
<dbReference type="Pfam" id="PF01973">
    <property type="entry name" value="MptE-like"/>
    <property type="match status" value="1"/>
</dbReference>
<dbReference type="EMBL" id="BMHB01000002">
    <property type="protein sequence ID" value="GGI16646.1"/>
    <property type="molecule type" value="Genomic_DNA"/>
</dbReference>
<feature type="domain" description="6-hydroxymethylpterin diphosphokinase MptE-like" evidence="1">
    <location>
        <begin position="2"/>
        <end position="167"/>
    </location>
</feature>
<evidence type="ECO:0000313" key="2">
    <source>
        <dbReference type="EMBL" id="GGI16646.1"/>
    </source>
</evidence>
<evidence type="ECO:0000259" key="1">
    <source>
        <dbReference type="Pfam" id="PF01973"/>
    </source>
</evidence>
<proteinExistence type="predicted"/>
<sequence length="242" mass="28216">MNINKSSQYEKMKLFKNTHKGQRCFIVATGPSLTIDDLEKLKNETTISMNSICLSFDETDWRPTYYGIQDVKVFNLLENSIEKYDLKNKFISDSISKEKNILDGYFVFPLNYLNHNTFHKNYRTKFSNDSYSVVYDGYSITYSMIQLAVYMGFSEIYLVGVDCNYSINSAQHFKDYGLIEQSSEAVKRMISAFKEAKKFSERSQIKIYNATRGGMLEVFERVNLDEVLSTNKELEELREKTI</sequence>
<dbReference type="OrthoDB" id="344900at2"/>
<dbReference type="Gene3D" id="3.90.1480.10">
    <property type="entry name" value="Alpha-2,3-sialyltransferase"/>
    <property type="match status" value="1"/>
</dbReference>
<evidence type="ECO:0000313" key="3">
    <source>
        <dbReference type="Proteomes" id="UP000626244"/>
    </source>
</evidence>
<dbReference type="Proteomes" id="UP000626244">
    <property type="component" value="Unassembled WGS sequence"/>
</dbReference>
<name>A0A8J3AU82_9BACI</name>
<comment type="caution">
    <text evidence="2">The sequence shown here is derived from an EMBL/GenBank/DDBJ whole genome shotgun (WGS) entry which is preliminary data.</text>
</comment>